<dbReference type="PROSITE" id="PS01124">
    <property type="entry name" value="HTH_ARAC_FAMILY_2"/>
    <property type="match status" value="1"/>
</dbReference>
<feature type="domain" description="HTH araC/xylS-type" evidence="4">
    <location>
        <begin position="230"/>
        <end position="327"/>
    </location>
</feature>
<dbReference type="GO" id="GO:0005829">
    <property type="term" value="C:cytosol"/>
    <property type="evidence" value="ECO:0007669"/>
    <property type="project" value="TreeGrafter"/>
</dbReference>
<evidence type="ECO:0000256" key="1">
    <source>
        <dbReference type="ARBA" id="ARBA00023015"/>
    </source>
</evidence>
<evidence type="ECO:0000256" key="2">
    <source>
        <dbReference type="ARBA" id="ARBA00023125"/>
    </source>
</evidence>
<dbReference type="InterPro" id="IPR009057">
    <property type="entry name" value="Homeodomain-like_sf"/>
</dbReference>
<keyword evidence="3" id="KW-0804">Transcription</keyword>
<evidence type="ECO:0000313" key="6">
    <source>
        <dbReference type="Proteomes" id="UP000071859"/>
    </source>
</evidence>
<sequence>MITVRSAALTNFERVAAEYGLDAHALVEEVGLPYRCLVDPDLALSAVATSTLLETAALRAHEPAFGLRLAASRRLSNLGPLGLLLRDQPTLRHALETLVTHIHTHNAAMTVSLLQTGPWVSIREETLLKKGVPSRQATELAMATTFRLLRIFLGENWLPHSVTFRHVAPPDGAWHRRIFGCPVRFGQEFNEIVCSARDLEAPNPGADPVMARYSQRLLEADQNNKSGMVERVRHLMVLLLPRGHCRIEVVAQHLGVDRRTVANHLAKEGTSYSVLLNQMRLELLENYLHDGSRQFSDIATLLGFSELSAFCRWHRAQFGVSATRASS</sequence>
<dbReference type="AlphaFoldDB" id="A0A158E9S2"/>
<dbReference type="Gene3D" id="1.10.10.60">
    <property type="entry name" value="Homeodomain-like"/>
    <property type="match status" value="1"/>
</dbReference>
<dbReference type="Pfam" id="PF12833">
    <property type="entry name" value="HTH_18"/>
    <property type="match status" value="1"/>
</dbReference>
<dbReference type="SUPFAM" id="SSF46689">
    <property type="entry name" value="Homeodomain-like"/>
    <property type="match status" value="1"/>
</dbReference>
<dbReference type="GO" id="GO:0000976">
    <property type="term" value="F:transcription cis-regulatory region binding"/>
    <property type="evidence" value="ECO:0007669"/>
    <property type="project" value="TreeGrafter"/>
</dbReference>
<dbReference type="Proteomes" id="UP000071859">
    <property type="component" value="Unassembled WGS sequence"/>
</dbReference>
<organism evidence="5 6">
    <name type="scientific">Caballeronia calidae</name>
    <dbReference type="NCBI Taxonomy" id="1777139"/>
    <lineage>
        <taxon>Bacteria</taxon>
        <taxon>Pseudomonadati</taxon>
        <taxon>Pseudomonadota</taxon>
        <taxon>Betaproteobacteria</taxon>
        <taxon>Burkholderiales</taxon>
        <taxon>Burkholderiaceae</taxon>
        <taxon>Caballeronia</taxon>
    </lineage>
</organism>
<dbReference type="InterPro" id="IPR018060">
    <property type="entry name" value="HTH_AraC"/>
</dbReference>
<dbReference type="OrthoDB" id="6506763at2"/>
<evidence type="ECO:0000259" key="4">
    <source>
        <dbReference type="PROSITE" id="PS01124"/>
    </source>
</evidence>
<dbReference type="Pfam" id="PF12625">
    <property type="entry name" value="Arabinose_bd"/>
    <property type="match status" value="1"/>
</dbReference>
<dbReference type="PANTHER" id="PTHR47894">
    <property type="entry name" value="HTH-TYPE TRANSCRIPTIONAL REGULATOR GADX"/>
    <property type="match status" value="1"/>
</dbReference>
<dbReference type="InterPro" id="IPR032687">
    <property type="entry name" value="AraC-type_N"/>
</dbReference>
<accession>A0A158E9S2</accession>
<keyword evidence="6" id="KW-1185">Reference proteome</keyword>
<comment type="caution">
    <text evidence="5">The sequence shown here is derived from an EMBL/GenBank/DDBJ whole genome shotgun (WGS) entry which is preliminary data.</text>
</comment>
<dbReference type="RefSeq" id="WP_062610628.1">
    <property type="nucleotide sequence ID" value="NZ_FCOX02000052.1"/>
</dbReference>
<reference evidence="5" key="1">
    <citation type="submission" date="2016-01" db="EMBL/GenBank/DDBJ databases">
        <authorList>
            <person name="Peeters C."/>
        </authorList>
    </citation>
    <scope>NUCLEOTIDE SEQUENCE</scope>
    <source>
        <strain evidence="5">LMG 29321</strain>
    </source>
</reference>
<evidence type="ECO:0000313" key="5">
    <source>
        <dbReference type="EMBL" id="SAL03146.1"/>
    </source>
</evidence>
<keyword evidence="2" id="KW-0238">DNA-binding</keyword>
<protein>
    <submittedName>
        <fullName evidence="5">AraC family transcriptional regulator</fullName>
    </submittedName>
</protein>
<dbReference type="EMBL" id="FCOX02000052">
    <property type="protein sequence ID" value="SAL03146.1"/>
    <property type="molecule type" value="Genomic_DNA"/>
</dbReference>
<dbReference type="PANTHER" id="PTHR47894:SF4">
    <property type="entry name" value="HTH-TYPE TRANSCRIPTIONAL REGULATOR GADX"/>
    <property type="match status" value="1"/>
</dbReference>
<evidence type="ECO:0000256" key="3">
    <source>
        <dbReference type="ARBA" id="ARBA00023163"/>
    </source>
</evidence>
<name>A0A158E9S2_9BURK</name>
<proteinExistence type="predicted"/>
<dbReference type="GO" id="GO:0003700">
    <property type="term" value="F:DNA-binding transcription factor activity"/>
    <property type="evidence" value="ECO:0007669"/>
    <property type="project" value="InterPro"/>
</dbReference>
<gene>
    <name evidence="5" type="ORF">AWB78_06521</name>
</gene>
<dbReference type="SMART" id="SM00342">
    <property type="entry name" value="HTH_ARAC"/>
    <property type="match status" value="1"/>
</dbReference>
<keyword evidence="1" id="KW-0805">Transcription regulation</keyword>